<dbReference type="EMBL" id="CP046172">
    <property type="protein sequence ID" value="QIS10001.1"/>
    <property type="molecule type" value="Genomic_DNA"/>
</dbReference>
<feature type="modified residue" description="N6-(pyridoxal phosphate)lysine" evidence="12">
    <location>
        <position position="193"/>
    </location>
</feature>
<dbReference type="CDD" id="cd01557">
    <property type="entry name" value="BCAT_beta_family"/>
    <property type="match status" value="1"/>
</dbReference>
<dbReference type="GO" id="GO:0009098">
    <property type="term" value="P:L-leucine biosynthetic process"/>
    <property type="evidence" value="ECO:0007669"/>
    <property type="project" value="UniProtKB-UniPathway"/>
</dbReference>
<dbReference type="InterPro" id="IPR043131">
    <property type="entry name" value="BCAT-like_N"/>
</dbReference>
<comment type="cofactor">
    <cofactor evidence="1 14">
        <name>pyridoxal 5'-phosphate</name>
        <dbReference type="ChEBI" id="CHEBI:597326"/>
    </cofactor>
</comment>
<keyword evidence="7 15" id="KW-0808">Transferase</keyword>
<dbReference type="InterPro" id="IPR036038">
    <property type="entry name" value="Aminotransferase-like"/>
</dbReference>
<dbReference type="NCBIfam" id="NF009897">
    <property type="entry name" value="PRK13357.1"/>
    <property type="match status" value="1"/>
</dbReference>
<dbReference type="PANTHER" id="PTHR42825:SF2">
    <property type="entry name" value="BRANCHED-CHAIN-AMINO-ACID AMINOTRANSFERASE 3, CHLOROPLASTIC-RELATED"/>
    <property type="match status" value="1"/>
</dbReference>
<comment type="catalytic activity">
    <reaction evidence="11 15">
        <text>L-leucine + 2-oxoglutarate = 4-methyl-2-oxopentanoate + L-glutamate</text>
        <dbReference type="Rhea" id="RHEA:18321"/>
        <dbReference type="ChEBI" id="CHEBI:16810"/>
        <dbReference type="ChEBI" id="CHEBI:17865"/>
        <dbReference type="ChEBI" id="CHEBI:29985"/>
        <dbReference type="ChEBI" id="CHEBI:57427"/>
        <dbReference type="EC" id="2.6.1.42"/>
    </reaction>
</comment>
<organism evidence="16 17">
    <name type="scientific">Nocardia arthritidis</name>
    <dbReference type="NCBI Taxonomy" id="228602"/>
    <lineage>
        <taxon>Bacteria</taxon>
        <taxon>Bacillati</taxon>
        <taxon>Actinomycetota</taxon>
        <taxon>Actinomycetes</taxon>
        <taxon>Mycobacteriales</taxon>
        <taxon>Nocardiaceae</taxon>
        <taxon>Nocardia</taxon>
    </lineage>
</organism>
<dbReference type="GO" id="GO:0009099">
    <property type="term" value="P:L-valine biosynthetic process"/>
    <property type="evidence" value="ECO:0007669"/>
    <property type="project" value="UniProtKB-UniPathway"/>
</dbReference>
<reference evidence="16 17" key="1">
    <citation type="journal article" date="2019" name="ACS Chem. Biol.">
        <title>Identification and Mobilization of a Cryptic Antibiotic Biosynthesis Gene Locus from a Human-Pathogenic Nocardia Isolate.</title>
        <authorList>
            <person name="Herisse M."/>
            <person name="Ishida K."/>
            <person name="Porter J.L."/>
            <person name="Howden B."/>
            <person name="Hertweck C."/>
            <person name="Stinear T.P."/>
            <person name="Pidot S.J."/>
        </authorList>
    </citation>
    <scope>NUCLEOTIDE SEQUENCE [LARGE SCALE GENOMIC DNA]</scope>
    <source>
        <strain evidence="16 17">AUSMDU00012717</strain>
    </source>
</reference>
<keyword evidence="8 14" id="KW-0663">Pyridoxal phosphate</keyword>
<evidence type="ECO:0000313" key="17">
    <source>
        <dbReference type="Proteomes" id="UP000503540"/>
    </source>
</evidence>
<evidence type="ECO:0000256" key="4">
    <source>
        <dbReference type="ARBA" id="ARBA00005072"/>
    </source>
</evidence>
<evidence type="ECO:0000256" key="11">
    <source>
        <dbReference type="ARBA" id="ARBA00049229"/>
    </source>
</evidence>
<evidence type="ECO:0000256" key="5">
    <source>
        <dbReference type="ARBA" id="ARBA00009320"/>
    </source>
</evidence>
<dbReference type="PANTHER" id="PTHR42825">
    <property type="entry name" value="AMINO ACID AMINOTRANSFERASE"/>
    <property type="match status" value="1"/>
</dbReference>
<comment type="pathway">
    <text evidence="3">Amino-acid biosynthesis; L-valine biosynthesis; L-valine from pyruvate: step 4/4.</text>
</comment>
<keyword evidence="15" id="KW-0100">Branched-chain amino acid biosynthesis</keyword>
<comment type="pathway">
    <text evidence="4">Amino-acid biosynthesis; L-leucine biosynthesis; L-leucine from 3-methyl-2-oxobutanoate: step 4/4.</text>
</comment>
<dbReference type="AlphaFoldDB" id="A0A6G9Y9W2"/>
<protein>
    <recommendedName>
        <fullName evidence="15">Branched-chain-amino-acid aminotransferase</fullName>
        <ecNumber evidence="15">2.6.1.42</ecNumber>
    </recommendedName>
</protein>
<keyword evidence="6 15" id="KW-0032">Aminotransferase</keyword>
<comment type="catalytic activity">
    <reaction evidence="10 15">
        <text>L-isoleucine + 2-oxoglutarate = (S)-3-methyl-2-oxopentanoate + L-glutamate</text>
        <dbReference type="Rhea" id="RHEA:24801"/>
        <dbReference type="ChEBI" id="CHEBI:16810"/>
        <dbReference type="ChEBI" id="CHEBI:29985"/>
        <dbReference type="ChEBI" id="CHEBI:35146"/>
        <dbReference type="ChEBI" id="CHEBI:58045"/>
        <dbReference type="EC" id="2.6.1.42"/>
    </reaction>
</comment>
<evidence type="ECO:0000256" key="13">
    <source>
        <dbReference type="RuleBase" id="RU004106"/>
    </source>
</evidence>
<evidence type="ECO:0000256" key="14">
    <source>
        <dbReference type="RuleBase" id="RU004516"/>
    </source>
</evidence>
<evidence type="ECO:0000256" key="3">
    <source>
        <dbReference type="ARBA" id="ARBA00004931"/>
    </source>
</evidence>
<dbReference type="Gene3D" id="3.30.470.10">
    <property type="match status" value="1"/>
</dbReference>
<evidence type="ECO:0000256" key="9">
    <source>
        <dbReference type="ARBA" id="ARBA00048212"/>
    </source>
</evidence>
<keyword evidence="15" id="KW-0028">Amino-acid biosynthesis</keyword>
<dbReference type="UniPathway" id="UPA00048">
    <property type="reaction ID" value="UER00073"/>
</dbReference>
<dbReference type="UniPathway" id="UPA00047">
    <property type="reaction ID" value="UER00058"/>
</dbReference>
<dbReference type="GO" id="GO:0004084">
    <property type="term" value="F:branched-chain-amino-acid transaminase activity"/>
    <property type="evidence" value="ECO:0007669"/>
    <property type="project" value="UniProtKB-EC"/>
</dbReference>
<dbReference type="InterPro" id="IPR033939">
    <property type="entry name" value="BCAT_family"/>
</dbReference>
<evidence type="ECO:0000256" key="2">
    <source>
        <dbReference type="ARBA" id="ARBA00004824"/>
    </source>
</evidence>
<dbReference type="Proteomes" id="UP000503540">
    <property type="component" value="Chromosome"/>
</dbReference>
<evidence type="ECO:0000313" key="16">
    <source>
        <dbReference type="EMBL" id="QIS10001.1"/>
    </source>
</evidence>
<proteinExistence type="inferred from homology"/>
<dbReference type="NCBIfam" id="TIGR01123">
    <property type="entry name" value="ilvE_II"/>
    <property type="match status" value="1"/>
</dbReference>
<keyword evidence="17" id="KW-1185">Reference proteome</keyword>
<evidence type="ECO:0000256" key="10">
    <source>
        <dbReference type="ARBA" id="ARBA00048798"/>
    </source>
</evidence>
<evidence type="ECO:0000256" key="15">
    <source>
        <dbReference type="RuleBase" id="RU004517"/>
    </source>
</evidence>
<accession>A0A6G9Y9W2</accession>
<sequence>MTLTADGAAAKSVGPILDPIAGTAFTGSLVHATYTRGGGWGDPVLAPIGALDMHPAMRGLHYGHIVFEGLKAHRGADGSVAVFRPDAHARRFRRSARRMVMPEVPEELFRAAVDELVAADHAALSDDPRHSMYLRPLLFGSDANLMFPPADEYRFLMMAMIIGDYFGDHPGAIAVSVCRDQCRAAPGGTGNIKCPGNYAVAIMAQQRAAAAGFQEVVWLDPVERRWLEELSGMNLFLVRSGNGAVEVVTPELTDTILAGVTRDSLLTLAADAGYRVCEERISIDQWRDGCVSGVITEAFAAGTAAVVAPIGRVGDAAGDFTVGDGTAGPVALALRGALVDLHRGVAPGHADWRHVVSGCPSDARR</sequence>
<dbReference type="KEGG" id="nah:F5544_10515"/>
<dbReference type="InterPro" id="IPR043132">
    <property type="entry name" value="BCAT-like_C"/>
</dbReference>
<comment type="pathway">
    <text evidence="2">Amino-acid biosynthesis; L-isoleucine biosynthesis; L-isoleucine from 2-oxobutanoate: step 4/4.</text>
</comment>
<gene>
    <name evidence="16" type="ORF">F5544_10515</name>
</gene>
<dbReference type="PROSITE" id="PS00770">
    <property type="entry name" value="AA_TRANSFER_CLASS_4"/>
    <property type="match status" value="1"/>
</dbReference>
<dbReference type="SUPFAM" id="SSF56752">
    <property type="entry name" value="D-aminoacid aminotransferase-like PLP-dependent enzymes"/>
    <property type="match status" value="1"/>
</dbReference>
<dbReference type="PIRSF" id="PIRSF006468">
    <property type="entry name" value="BCAT1"/>
    <property type="match status" value="1"/>
</dbReference>
<evidence type="ECO:0000256" key="1">
    <source>
        <dbReference type="ARBA" id="ARBA00001933"/>
    </source>
</evidence>
<dbReference type="RefSeq" id="WP_167473035.1">
    <property type="nucleotide sequence ID" value="NZ_CP046172.1"/>
</dbReference>
<dbReference type="InterPro" id="IPR001544">
    <property type="entry name" value="Aminotrans_IV"/>
</dbReference>
<name>A0A6G9Y9W2_9NOCA</name>
<dbReference type="InterPro" id="IPR005786">
    <property type="entry name" value="B_amino_transII"/>
</dbReference>
<evidence type="ECO:0000256" key="12">
    <source>
        <dbReference type="PIRSR" id="PIRSR006468-1"/>
    </source>
</evidence>
<comment type="catalytic activity">
    <reaction evidence="9 15">
        <text>L-valine + 2-oxoglutarate = 3-methyl-2-oxobutanoate + L-glutamate</text>
        <dbReference type="Rhea" id="RHEA:24813"/>
        <dbReference type="ChEBI" id="CHEBI:11851"/>
        <dbReference type="ChEBI" id="CHEBI:16810"/>
        <dbReference type="ChEBI" id="CHEBI:29985"/>
        <dbReference type="ChEBI" id="CHEBI:57762"/>
        <dbReference type="EC" id="2.6.1.42"/>
    </reaction>
</comment>
<dbReference type="EC" id="2.6.1.42" evidence="15"/>
<dbReference type="UniPathway" id="UPA00049">
    <property type="reaction ID" value="UER00062"/>
</dbReference>
<evidence type="ECO:0000256" key="7">
    <source>
        <dbReference type="ARBA" id="ARBA00022679"/>
    </source>
</evidence>
<dbReference type="Pfam" id="PF01063">
    <property type="entry name" value="Aminotran_4"/>
    <property type="match status" value="1"/>
</dbReference>
<comment type="similarity">
    <text evidence="5 13">Belongs to the class-IV pyridoxal-phosphate-dependent aminotransferase family.</text>
</comment>
<evidence type="ECO:0000256" key="6">
    <source>
        <dbReference type="ARBA" id="ARBA00022576"/>
    </source>
</evidence>
<dbReference type="GO" id="GO:0009097">
    <property type="term" value="P:isoleucine biosynthetic process"/>
    <property type="evidence" value="ECO:0007669"/>
    <property type="project" value="UniProtKB-UniPathway"/>
</dbReference>
<dbReference type="Gene3D" id="3.20.10.10">
    <property type="entry name" value="D-amino Acid Aminotransferase, subunit A, domain 2"/>
    <property type="match status" value="1"/>
</dbReference>
<evidence type="ECO:0000256" key="8">
    <source>
        <dbReference type="ARBA" id="ARBA00022898"/>
    </source>
</evidence>
<dbReference type="InterPro" id="IPR018300">
    <property type="entry name" value="Aminotrans_IV_CS"/>
</dbReference>